<dbReference type="GeneID" id="111088957"/>
<keyword evidence="2" id="KW-0472">Membrane</keyword>
<gene>
    <name evidence="4" type="primary">LOC111088957</name>
</gene>
<sequence>MINKGQRKHKTNQMKMAGGNPVGRACQNNDTLAHINTHQNHWHVGGFQLNETFSCDGNRMCLRRTQRCLPANAASAVYTEQHNLVETPSDSVLPRSRSINYPPPYTSVVTTAGRRLPPPSYPPPPPPDLHSIPSSRCDPPPLPHRSRSPSRRLACNRRNSTFRHFHRRGRTRLNGRMGTFTAPAASETEEPKHCCGVMVTQTVSIRWFIVMIAFVGLCCAIVGTVLGALKATGREHLTVSLLMIGVGIVLITVSGAAWKLTSHDAPSCRMMFGIQSENPEPNRRFVPRIRPNGRPQHPYGAMMYPEFQYRPPPPSYQASMQEYRLRLLLLDRPSGVNSSALSPISPPPPTYRSYPVSTLQRIPHHFLEQEYSQPPSYRSRASSAQIYSDMLEPRHLTTHRENGNGGAPSHHSQADSCNRSFTLSFLSHESLFPDTSRPRPLHPPQANQPVTFTSPSEESRNSVIGELTDDSPVAPALPPRMSRSLRVRNEQSLRGAWKNNGAGTNVQNNPGIVNHGAVIVSVNEPNTNHTMVPSGDNFGGLCEIPERSLV</sequence>
<evidence type="ECO:0000256" key="2">
    <source>
        <dbReference type="SAM" id="Phobius"/>
    </source>
</evidence>
<accession>A0ABM1TJP2</accession>
<keyword evidence="2" id="KW-1133">Transmembrane helix</keyword>
<feature type="region of interest" description="Disordered" evidence="1">
    <location>
        <begin position="432"/>
        <end position="461"/>
    </location>
</feature>
<evidence type="ECO:0000313" key="3">
    <source>
        <dbReference type="Proteomes" id="UP000694941"/>
    </source>
</evidence>
<feature type="region of interest" description="Disordered" evidence="1">
    <location>
        <begin position="396"/>
        <end position="415"/>
    </location>
</feature>
<feature type="region of interest" description="Disordered" evidence="1">
    <location>
        <begin position="104"/>
        <end position="153"/>
    </location>
</feature>
<proteinExistence type="predicted"/>
<feature type="compositionally biased region" description="Polar residues" evidence="1">
    <location>
        <begin position="445"/>
        <end position="456"/>
    </location>
</feature>
<dbReference type="Proteomes" id="UP000694941">
    <property type="component" value="Unplaced"/>
</dbReference>
<protein>
    <submittedName>
        <fullName evidence="4">Uncharacterized protein LOC111088957</fullName>
    </submittedName>
</protein>
<evidence type="ECO:0000256" key="1">
    <source>
        <dbReference type="SAM" id="MobiDB-lite"/>
    </source>
</evidence>
<reference evidence="4" key="1">
    <citation type="submission" date="2025-08" db="UniProtKB">
        <authorList>
            <consortium name="RefSeq"/>
        </authorList>
    </citation>
    <scope>IDENTIFICATION</scope>
    <source>
        <tissue evidence="4">Muscle</tissue>
    </source>
</reference>
<feature type="transmembrane region" description="Helical" evidence="2">
    <location>
        <begin position="207"/>
        <end position="229"/>
    </location>
</feature>
<evidence type="ECO:0000313" key="4">
    <source>
        <dbReference type="RefSeq" id="XP_022256098.1"/>
    </source>
</evidence>
<feature type="transmembrane region" description="Helical" evidence="2">
    <location>
        <begin position="241"/>
        <end position="261"/>
    </location>
</feature>
<feature type="compositionally biased region" description="Basic residues" evidence="1">
    <location>
        <begin position="1"/>
        <end position="12"/>
    </location>
</feature>
<dbReference type="RefSeq" id="XP_022256098.1">
    <property type="nucleotide sequence ID" value="XM_022400390.1"/>
</dbReference>
<organism evidence="3 4">
    <name type="scientific">Limulus polyphemus</name>
    <name type="common">Atlantic horseshoe crab</name>
    <dbReference type="NCBI Taxonomy" id="6850"/>
    <lineage>
        <taxon>Eukaryota</taxon>
        <taxon>Metazoa</taxon>
        <taxon>Ecdysozoa</taxon>
        <taxon>Arthropoda</taxon>
        <taxon>Chelicerata</taxon>
        <taxon>Merostomata</taxon>
        <taxon>Xiphosura</taxon>
        <taxon>Limulidae</taxon>
        <taxon>Limulus</taxon>
    </lineage>
</organism>
<feature type="region of interest" description="Disordered" evidence="1">
    <location>
        <begin position="1"/>
        <end position="21"/>
    </location>
</feature>
<keyword evidence="3" id="KW-1185">Reference proteome</keyword>
<feature type="compositionally biased region" description="Pro residues" evidence="1">
    <location>
        <begin position="116"/>
        <end position="128"/>
    </location>
</feature>
<name>A0ABM1TJP2_LIMPO</name>
<keyword evidence="2" id="KW-0812">Transmembrane</keyword>